<comment type="caution">
    <text evidence="2">The sequence shown here is derived from an EMBL/GenBank/DDBJ whole genome shotgun (WGS) entry which is preliminary data.</text>
</comment>
<feature type="region of interest" description="Disordered" evidence="1">
    <location>
        <begin position="70"/>
        <end position="92"/>
    </location>
</feature>
<evidence type="ECO:0000313" key="3">
    <source>
        <dbReference type="Proteomes" id="UP001431783"/>
    </source>
</evidence>
<name>A0AAW1VFE9_9CUCU</name>
<keyword evidence="3" id="KW-1185">Reference proteome</keyword>
<dbReference type="AlphaFoldDB" id="A0AAW1VFE9"/>
<dbReference type="EMBL" id="JARQZJ010000131">
    <property type="protein sequence ID" value="KAK9891996.1"/>
    <property type="molecule type" value="Genomic_DNA"/>
</dbReference>
<dbReference type="Proteomes" id="UP001431783">
    <property type="component" value="Unassembled WGS sequence"/>
</dbReference>
<sequence>MNTPGIDPDPVPPDKGGNILATQVIANAFKMVLEEEISGSFMDKTSQDLNSVSPFHINSSNSTVNISTLRKDENRATGVNTTTEPSVMVTKK</sequence>
<evidence type="ECO:0000256" key="1">
    <source>
        <dbReference type="SAM" id="MobiDB-lite"/>
    </source>
</evidence>
<evidence type="ECO:0000313" key="2">
    <source>
        <dbReference type="EMBL" id="KAK9891996.1"/>
    </source>
</evidence>
<proteinExistence type="predicted"/>
<organism evidence="2 3">
    <name type="scientific">Henosepilachna vigintioctopunctata</name>
    <dbReference type="NCBI Taxonomy" id="420089"/>
    <lineage>
        <taxon>Eukaryota</taxon>
        <taxon>Metazoa</taxon>
        <taxon>Ecdysozoa</taxon>
        <taxon>Arthropoda</taxon>
        <taxon>Hexapoda</taxon>
        <taxon>Insecta</taxon>
        <taxon>Pterygota</taxon>
        <taxon>Neoptera</taxon>
        <taxon>Endopterygota</taxon>
        <taxon>Coleoptera</taxon>
        <taxon>Polyphaga</taxon>
        <taxon>Cucujiformia</taxon>
        <taxon>Coccinelloidea</taxon>
        <taxon>Coccinellidae</taxon>
        <taxon>Epilachninae</taxon>
        <taxon>Epilachnini</taxon>
        <taxon>Henosepilachna</taxon>
    </lineage>
</organism>
<gene>
    <name evidence="2" type="ORF">WA026_017476</name>
</gene>
<accession>A0AAW1VFE9</accession>
<protein>
    <submittedName>
        <fullName evidence="2">Uncharacterized protein</fullName>
    </submittedName>
</protein>
<reference evidence="2 3" key="1">
    <citation type="submission" date="2023-03" db="EMBL/GenBank/DDBJ databases">
        <title>Genome insight into feeding habits of ladybird beetles.</title>
        <authorList>
            <person name="Li H.-S."/>
            <person name="Huang Y.-H."/>
            <person name="Pang H."/>
        </authorList>
    </citation>
    <scope>NUCLEOTIDE SEQUENCE [LARGE SCALE GENOMIC DNA]</scope>
    <source>
        <strain evidence="2">SYSU_2023b</strain>
        <tissue evidence="2">Whole body</tissue>
    </source>
</reference>